<dbReference type="Proteomes" id="UP001482620">
    <property type="component" value="Unassembled WGS sequence"/>
</dbReference>
<protein>
    <submittedName>
        <fullName evidence="2">Uncharacterized protein</fullName>
    </submittedName>
</protein>
<evidence type="ECO:0000313" key="3">
    <source>
        <dbReference type="Proteomes" id="UP001482620"/>
    </source>
</evidence>
<name>A0ABV0UV78_9TELE</name>
<comment type="caution">
    <text evidence="2">The sequence shown here is derived from an EMBL/GenBank/DDBJ whole genome shotgun (WGS) entry which is preliminary data.</text>
</comment>
<reference evidence="2 3" key="1">
    <citation type="submission" date="2021-06" db="EMBL/GenBank/DDBJ databases">
        <authorList>
            <person name="Palmer J.M."/>
        </authorList>
    </citation>
    <scope>NUCLEOTIDE SEQUENCE [LARGE SCALE GENOMIC DNA]</scope>
    <source>
        <strain evidence="3">if_2019</strain>
        <tissue evidence="2">Muscle</tissue>
    </source>
</reference>
<accession>A0ABV0UV78</accession>
<proteinExistence type="predicted"/>
<organism evidence="2 3">
    <name type="scientific">Ilyodon furcidens</name>
    <name type="common">goldbreast splitfin</name>
    <dbReference type="NCBI Taxonomy" id="33524"/>
    <lineage>
        <taxon>Eukaryota</taxon>
        <taxon>Metazoa</taxon>
        <taxon>Chordata</taxon>
        <taxon>Craniata</taxon>
        <taxon>Vertebrata</taxon>
        <taxon>Euteleostomi</taxon>
        <taxon>Actinopterygii</taxon>
        <taxon>Neopterygii</taxon>
        <taxon>Teleostei</taxon>
        <taxon>Neoteleostei</taxon>
        <taxon>Acanthomorphata</taxon>
        <taxon>Ovalentaria</taxon>
        <taxon>Atherinomorphae</taxon>
        <taxon>Cyprinodontiformes</taxon>
        <taxon>Goodeidae</taxon>
        <taxon>Ilyodon</taxon>
    </lineage>
</organism>
<sequence length="105" mass="12482">MSEGSAEGWVWARTVERERGRCFRESRIDIRLFALSGTEFNELQDETDLPLRLHLASHDHTSQRKQQEELRETLWQWRKGTERAQRRPLSSHLSTRHFVGSQTHI</sequence>
<dbReference type="EMBL" id="JAHRIQ010084342">
    <property type="protein sequence ID" value="MEQ2249109.1"/>
    <property type="molecule type" value="Genomic_DNA"/>
</dbReference>
<evidence type="ECO:0000256" key="1">
    <source>
        <dbReference type="SAM" id="MobiDB-lite"/>
    </source>
</evidence>
<feature type="region of interest" description="Disordered" evidence="1">
    <location>
        <begin position="81"/>
        <end position="105"/>
    </location>
</feature>
<evidence type="ECO:0000313" key="2">
    <source>
        <dbReference type="EMBL" id="MEQ2249109.1"/>
    </source>
</evidence>
<gene>
    <name evidence="2" type="ORF">ILYODFUR_026019</name>
</gene>
<keyword evidence="3" id="KW-1185">Reference proteome</keyword>